<dbReference type="EMBL" id="JADEVV010000072">
    <property type="protein sequence ID" value="MBE9255591.1"/>
    <property type="molecule type" value="Genomic_DNA"/>
</dbReference>
<evidence type="ECO:0000313" key="2">
    <source>
        <dbReference type="Proteomes" id="UP000658720"/>
    </source>
</evidence>
<comment type="caution">
    <text evidence="1">The sequence shown here is derived from an EMBL/GenBank/DDBJ whole genome shotgun (WGS) entry which is preliminary data.</text>
</comment>
<gene>
    <name evidence="1" type="ORF">IQ217_17480</name>
</gene>
<organism evidence="1 2">
    <name type="scientific">Synechocystis salina LEGE 00031</name>
    <dbReference type="NCBI Taxonomy" id="1828736"/>
    <lineage>
        <taxon>Bacteria</taxon>
        <taxon>Bacillati</taxon>
        <taxon>Cyanobacteriota</taxon>
        <taxon>Cyanophyceae</taxon>
        <taxon>Synechococcales</taxon>
        <taxon>Merismopediaceae</taxon>
        <taxon>Synechocystis</taxon>
    </lineage>
</organism>
<reference evidence="1 2" key="1">
    <citation type="submission" date="2020-10" db="EMBL/GenBank/DDBJ databases">
        <authorList>
            <person name="Castelo-Branco R."/>
            <person name="Eusebio N."/>
            <person name="Adriana R."/>
            <person name="Vieira A."/>
            <person name="Brugerolle De Fraissinette N."/>
            <person name="Rezende De Castro R."/>
            <person name="Schneider M.P."/>
            <person name="Vasconcelos V."/>
            <person name="Leao P.N."/>
        </authorList>
    </citation>
    <scope>NUCLEOTIDE SEQUENCE [LARGE SCALE GENOMIC DNA]</scope>
    <source>
        <strain evidence="1 2">LEGE 00031</strain>
    </source>
</reference>
<dbReference type="Proteomes" id="UP000658720">
    <property type="component" value="Unassembled WGS sequence"/>
</dbReference>
<protein>
    <submittedName>
        <fullName evidence="1">Uncharacterized protein</fullName>
    </submittedName>
</protein>
<proteinExistence type="predicted"/>
<name>A0ABR9VZC7_9SYNC</name>
<accession>A0ABR9VZC7</accession>
<sequence length="74" mass="8884">MLLQKIIDEIKEIPESRQEELYRLVQEFRHRDETVEPYNTPEEEIIEGIREGMRQALAGEVIPLEEMWEDIDVD</sequence>
<evidence type="ECO:0000313" key="1">
    <source>
        <dbReference type="EMBL" id="MBE9255591.1"/>
    </source>
</evidence>
<keyword evidence="2" id="KW-1185">Reference proteome</keyword>